<reference evidence="4 5" key="1">
    <citation type="submission" date="2017-08" db="EMBL/GenBank/DDBJ databases">
        <title>Complete genome sequence of Mucilaginibacter sp. strain BJC16-A31.</title>
        <authorList>
            <consortium name="Henan University of Science and Technology"/>
            <person name="You X."/>
        </authorList>
    </citation>
    <scope>NUCLEOTIDE SEQUENCE [LARGE SCALE GENOMIC DNA]</scope>
    <source>
        <strain evidence="4 5">BJC16-A31</strain>
    </source>
</reference>
<dbReference type="Pfam" id="PF13229">
    <property type="entry name" value="Beta_helix"/>
    <property type="match status" value="2"/>
</dbReference>
<dbReference type="OrthoDB" id="7335480at2"/>
<dbReference type="Gene3D" id="2.160.20.10">
    <property type="entry name" value="Single-stranded right-handed beta-helix, Pectin lyase-like"/>
    <property type="match status" value="2"/>
</dbReference>
<dbReference type="KEGG" id="muc:MuYL_0518"/>
<dbReference type="InterPro" id="IPR011658">
    <property type="entry name" value="PA14_dom"/>
</dbReference>
<sequence length="732" mass="81966">MKYLKNSLPLLFLLCCVSAARLSFAQTKTVSLVKGMVIRQSVTIKNKTYHFEGADSLSVAPVIIEGDNITVNFNGAVIEGSADYENPDKFKGTGIIIKSGKNITINNLTIKGFKVGLMALGINALHIINSDFSYNYKQHLNSTRDREDLADWQSYHHNEHDEWLRYGAGIYLRNCNNADIHGNIITEGQCGLMVTSCNDARIYNNNFSFNSGLGIGMYRSSRNNVMYNKLDWNVRGYSDGVYYRGQDSAGILVFEQCNDNIFAYNSVTHSGDGFFLWAGQTSMDTGEGGCNDNLLFSNNFSYAPTNGIELTFSRNKIIHNIVHDCWHGIWGGFSYNTVITNNDFGGNMSTIAIEHGRDNIIAQNSFNGDKVGIELWSNPKMAKSYSYVQKKDTRSMNYDISNNAFSNVKNVFNINNTSQVNIANNKITGSVMQQKLDTTVKELVFNNVGDGIKPVIDSGYFPRVNGIAGGQNAMLPAGHPKGRKYIMMDQWGPYNFKYPMLWLTKTDSAGKMYFDLMGPNGKWKIVNIKGASGPSVSSGIFPAQLIVQKNNSALDDIDIEMEYKGEAIASPFGVKNKAGSPYFFHYRELDIPYKWQMKWFIFDEKNDPVKHPEQFKSLISGTPVKTTEGREIGNVFGKGFGKNIARKRVATVSTSEVDVPDGVYRIGISASEIVKLYVDDKLIIENWDPAKLKNDEDNHKDAFIKLNGRHTIRIEQAQYDDYGMLNLVVEKQ</sequence>
<dbReference type="Pfam" id="PF07691">
    <property type="entry name" value="PA14"/>
    <property type="match status" value="1"/>
</dbReference>
<dbReference type="InterPro" id="IPR012334">
    <property type="entry name" value="Pectin_lyas_fold"/>
</dbReference>
<dbReference type="AlphaFoldDB" id="A0A223NSD8"/>
<dbReference type="SUPFAM" id="SSF51126">
    <property type="entry name" value="Pectin lyase-like"/>
    <property type="match status" value="2"/>
</dbReference>
<dbReference type="SMART" id="SM00710">
    <property type="entry name" value="PbH1"/>
    <property type="match status" value="9"/>
</dbReference>
<organism evidence="4 5">
    <name type="scientific">Mucilaginibacter xinganensis</name>
    <dbReference type="NCBI Taxonomy" id="1234841"/>
    <lineage>
        <taxon>Bacteria</taxon>
        <taxon>Pseudomonadati</taxon>
        <taxon>Bacteroidota</taxon>
        <taxon>Sphingobacteriia</taxon>
        <taxon>Sphingobacteriales</taxon>
        <taxon>Sphingobacteriaceae</taxon>
        <taxon>Mucilaginibacter</taxon>
    </lineage>
</organism>
<dbReference type="InterPro" id="IPR011050">
    <property type="entry name" value="Pectin_lyase_fold/virulence"/>
</dbReference>
<dbReference type="EMBL" id="CP022743">
    <property type="protein sequence ID" value="ASU32421.1"/>
    <property type="molecule type" value="Genomic_DNA"/>
</dbReference>
<evidence type="ECO:0000313" key="5">
    <source>
        <dbReference type="Proteomes" id="UP000215002"/>
    </source>
</evidence>
<dbReference type="Proteomes" id="UP000215002">
    <property type="component" value="Chromosome"/>
</dbReference>
<proteinExistence type="predicted"/>
<dbReference type="InterPro" id="IPR039448">
    <property type="entry name" value="Beta_helix"/>
</dbReference>
<name>A0A223NSD8_9SPHI</name>
<protein>
    <recommendedName>
        <fullName evidence="6">Right handed beta helix domain-containing protein</fullName>
    </recommendedName>
</protein>
<dbReference type="RefSeq" id="WP_094569016.1">
    <property type="nucleotide sequence ID" value="NZ_CP022743.1"/>
</dbReference>
<keyword evidence="1" id="KW-0732">Signal</keyword>
<feature type="domain" description="Right handed beta helix" evidence="3">
    <location>
        <begin position="167"/>
        <end position="281"/>
    </location>
</feature>
<dbReference type="InterPro" id="IPR006626">
    <property type="entry name" value="PbH1"/>
</dbReference>
<feature type="domain" description="Right handed beta helix" evidence="3">
    <location>
        <begin position="290"/>
        <end position="378"/>
    </location>
</feature>
<evidence type="ECO:0000259" key="2">
    <source>
        <dbReference type="Pfam" id="PF07691"/>
    </source>
</evidence>
<evidence type="ECO:0000259" key="3">
    <source>
        <dbReference type="Pfam" id="PF13229"/>
    </source>
</evidence>
<evidence type="ECO:0008006" key="6">
    <source>
        <dbReference type="Google" id="ProtNLM"/>
    </source>
</evidence>
<accession>A0A223NSD8</accession>
<feature type="signal peptide" evidence="1">
    <location>
        <begin position="1"/>
        <end position="25"/>
    </location>
</feature>
<feature type="domain" description="PA14" evidence="2">
    <location>
        <begin position="661"/>
        <end position="722"/>
    </location>
</feature>
<gene>
    <name evidence="4" type="ORF">MuYL_0518</name>
</gene>
<keyword evidence="5" id="KW-1185">Reference proteome</keyword>
<evidence type="ECO:0000313" key="4">
    <source>
        <dbReference type="EMBL" id="ASU32421.1"/>
    </source>
</evidence>
<feature type="chain" id="PRO_5012556066" description="Right handed beta helix domain-containing protein" evidence="1">
    <location>
        <begin position="26"/>
        <end position="732"/>
    </location>
</feature>
<evidence type="ECO:0000256" key="1">
    <source>
        <dbReference type="SAM" id="SignalP"/>
    </source>
</evidence>